<keyword evidence="4" id="KW-0997">Cell inner membrane</keyword>
<feature type="transmembrane region" description="Helical" evidence="11">
    <location>
        <begin position="116"/>
        <end position="136"/>
    </location>
</feature>
<feature type="transmembrane region" description="Helical" evidence="11">
    <location>
        <begin position="269"/>
        <end position="290"/>
    </location>
</feature>
<dbReference type="PRINTS" id="PR01411">
    <property type="entry name" value="CCMFBIOGNSIS"/>
</dbReference>
<dbReference type="InterPro" id="IPR032523">
    <property type="entry name" value="CcmF_C"/>
</dbReference>
<dbReference type="RefSeq" id="WP_387345607.1">
    <property type="nucleotide sequence ID" value="NZ_JBIAXI010000022.1"/>
</dbReference>
<reference evidence="15 16" key="1">
    <citation type="submission" date="2024-10" db="EMBL/GenBank/DDBJ databases">
        <title>The Natural Products Discovery Center: Release of the First 8490 Sequenced Strains for Exploring Actinobacteria Biosynthetic Diversity.</title>
        <authorList>
            <person name="Kalkreuter E."/>
            <person name="Kautsar S.A."/>
            <person name="Yang D."/>
            <person name="Bader C.D."/>
            <person name="Teijaro C.N."/>
            <person name="Fluegel L."/>
            <person name="Davis C.M."/>
            <person name="Simpson J.R."/>
            <person name="Lauterbach L."/>
            <person name="Steele A.D."/>
            <person name="Gui C."/>
            <person name="Meng S."/>
            <person name="Li G."/>
            <person name="Viehrig K."/>
            <person name="Ye F."/>
            <person name="Su P."/>
            <person name="Kiefer A.F."/>
            <person name="Nichols A."/>
            <person name="Cepeda A.J."/>
            <person name="Yan W."/>
            <person name="Fan B."/>
            <person name="Jiang Y."/>
            <person name="Adhikari A."/>
            <person name="Zheng C.-J."/>
            <person name="Schuster L."/>
            <person name="Cowan T.M."/>
            <person name="Smanski M.J."/>
            <person name="Chevrette M.G."/>
            <person name="De Carvalho L.P.S."/>
            <person name="Shen B."/>
        </authorList>
    </citation>
    <scope>NUCLEOTIDE SEQUENCE [LARGE SCALE GENOMIC DNA]</scope>
    <source>
        <strain evidence="15 16">NPDC001281</strain>
    </source>
</reference>
<evidence type="ECO:0000256" key="8">
    <source>
        <dbReference type="ARBA" id="ARBA00023136"/>
    </source>
</evidence>
<evidence type="ECO:0000256" key="5">
    <source>
        <dbReference type="ARBA" id="ARBA00022692"/>
    </source>
</evidence>
<comment type="function">
    <text evidence="9">Required for the biogenesis of c-type cytochromes. Possible subunit of a heme lyase.</text>
</comment>
<evidence type="ECO:0000256" key="12">
    <source>
        <dbReference type="SAM" id="SignalP"/>
    </source>
</evidence>
<keyword evidence="16" id="KW-1185">Reference proteome</keyword>
<evidence type="ECO:0000256" key="4">
    <source>
        <dbReference type="ARBA" id="ARBA00022519"/>
    </source>
</evidence>
<feature type="transmembrane region" description="Helical" evidence="11">
    <location>
        <begin position="170"/>
        <end position="190"/>
    </location>
</feature>
<dbReference type="PANTHER" id="PTHR43653:SF1">
    <property type="entry name" value="CYTOCHROME C-TYPE BIOGENESIS PROTEIN CCMF"/>
    <property type="match status" value="1"/>
</dbReference>
<keyword evidence="15" id="KW-0456">Lyase</keyword>
<evidence type="ECO:0000256" key="7">
    <source>
        <dbReference type="ARBA" id="ARBA00022989"/>
    </source>
</evidence>
<keyword evidence="12" id="KW-0732">Signal</keyword>
<dbReference type="Pfam" id="PF16327">
    <property type="entry name" value="CcmF_C"/>
    <property type="match status" value="1"/>
</dbReference>
<evidence type="ECO:0000313" key="15">
    <source>
        <dbReference type="EMBL" id="MFF4777179.1"/>
    </source>
</evidence>
<dbReference type="InterPro" id="IPR003567">
    <property type="entry name" value="Cyt_c_biogenesis"/>
</dbReference>
<feature type="transmembrane region" description="Helical" evidence="11">
    <location>
        <begin position="342"/>
        <end position="367"/>
    </location>
</feature>
<feature type="domain" description="Cytochrome c-type biogenesis protein CcmF C-terminal" evidence="14">
    <location>
        <begin position="337"/>
        <end position="626"/>
    </location>
</feature>
<name>A0ABW6VCU6_MICFU</name>
<evidence type="ECO:0000256" key="1">
    <source>
        <dbReference type="ARBA" id="ARBA00004429"/>
    </source>
</evidence>
<evidence type="ECO:0000259" key="14">
    <source>
        <dbReference type="Pfam" id="PF16327"/>
    </source>
</evidence>
<feature type="chain" id="PRO_5046913352" evidence="12">
    <location>
        <begin position="21"/>
        <end position="654"/>
    </location>
</feature>
<feature type="signal peptide" evidence="12">
    <location>
        <begin position="1"/>
        <end position="20"/>
    </location>
</feature>
<dbReference type="EMBL" id="JBIAXI010000022">
    <property type="protein sequence ID" value="MFF4777179.1"/>
    <property type="molecule type" value="Genomic_DNA"/>
</dbReference>
<evidence type="ECO:0000256" key="6">
    <source>
        <dbReference type="ARBA" id="ARBA00022748"/>
    </source>
</evidence>
<feature type="transmembrane region" description="Helical" evidence="11">
    <location>
        <begin position="82"/>
        <end position="104"/>
    </location>
</feature>
<evidence type="ECO:0000256" key="2">
    <source>
        <dbReference type="ARBA" id="ARBA00009186"/>
    </source>
</evidence>
<evidence type="ECO:0000256" key="3">
    <source>
        <dbReference type="ARBA" id="ARBA00022475"/>
    </source>
</evidence>
<feature type="transmembrane region" description="Helical" evidence="11">
    <location>
        <begin position="481"/>
        <end position="504"/>
    </location>
</feature>
<dbReference type="Proteomes" id="UP001602119">
    <property type="component" value="Unassembled WGS sequence"/>
</dbReference>
<feature type="region of interest" description="Disordered" evidence="10">
    <location>
        <begin position="629"/>
        <end position="654"/>
    </location>
</feature>
<proteinExistence type="inferred from homology"/>
<dbReference type="PANTHER" id="PTHR43653">
    <property type="entry name" value="CYTOCHROME C ASSEMBLY PROTEIN-RELATED"/>
    <property type="match status" value="1"/>
</dbReference>
<feature type="transmembrane region" description="Helical" evidence="11">
    <location>
        <begin position="302"/>
        <end position="322"/>
    </location>
</feature>
<keyword evidence="6" id="KW-0201">Cytochrome c-type biogenesis</keyword>
<keyword evidence="3" id="KW-1003">Cell membrane</keyword>
<organism evidence="15 16">
    <name type="scientific">Microtetraspora fusca</name>
    <dbReference type="NCBI Taxonomy" id="1997"/>
    <lineage>
        <taxon>Bacteria</taxon>
        <taxon>Bacillati</taxon>
        <taxon>Actinomycetota</taxon>
        <taxon>Actinomycetes</taxon>
        <taxon>Streptosporangiales</taxon>
        <taxon>Streptosporangiaceae</taxon>
        <taxon>Microtetraspora</taxon>
    </lineage>
</organism>
<comment type="subcellular location">
    <subcellularLocation>
        <location evidence="1">Cell inner membrane</location>
        <topology evidence="1">Multi-pass membrane protein</topology>
    </subcellularLocation>
</comment>
<protein>
    <submittedName>
        <fullName evidence="15">Heme lyase CcmF/NrfE family subunit</fullName>
    </submittedName>
</protein>
<dbReference type="Pfam" id="PF01578">
    <property type="entry name" value="Cytochrom_C_asm"/>
    <property type="match status" value="1"/>
</dbReference>
<evidence type="ECO:0000313" key="16">
    <source>
        <dbReference type="Proteomes" id="UP001602119"/>
    </source>
</evidence>
<keyword evidence="5 11" id="KW-0812">Transmembrane</keyword>
<sequence length="654" mass="67920">MNCLLGTLALALGAAASAVAALAWPRPARRRTAVAATAAALGCAAAAFAVLENALLTRDFGVAFVAGHGGRDVSPYYTVTSLWSGLEGSMVLWLLALAGFAWAAGRQRGEDPRRPVAMTVIMLVCGCFFTLTLLAANPFQPAAAVAADGPGPNPLLRGHPLMGIHPPLLYLGYTGLVVPFAYGVAGLLTGDGGRDGVRTMRRWTLLAWIPLTAGIVLGAWWSYGVLGWGGYWEWDPVENASIVPWFVTTALLHSLMVQERRGALRRWNVSLVVAAFLLVLTGTFLTRSGAVSSVHSFTASAVGPALLGLLTAALVATGGLLARHADRSGAGPGLRPGFSRDLLFLVNNVLLTTLAFTVLLGTLAPLVVEAVRGTPVTVGPPYFDRMAIPPALALLAVMAAAPLVPWARADRRVLARRLRVPVALGALTVTLLGLTGRHRPLPLLAFGLGAFALAAVATRAAETIKSRGGTTLARGAVRRRLGGLLVHAGIALAAVAVTGSSAYAQEGRARLATGQVLDVGGYRVRMEGTEEVRTGDSLTGAARVSLSHDGWPLGVFRPSLVLYPASGAPPVANPAIRTGPFDDVYLTVTEIDPATRSAEIGVAVNPLMVLLWTAGGLIVAGGVAAVPQGRRRRAAIPRPPDGAATTAREEAGTR</sequence>
<dbReference type="PRINTS" id="PR01410">
    <property type="entry name" value="CCBIOGENESIS"/>
</dbReference>
<dbReference type="InterPro" id="IPR002541">
    <property type="entry name" value="Cyt_c_assembly"/>
</dbReference>
<keyword evidence="8 11" id="KW-0472">Membrane</keyword>
<feature type="transmembrane region" description="Helical" evidence="11">
    <location>
        <begin position="607"/>
        <end position="626"/>
    </location>
</feature>
<gene>
    <name evidence="15" type="ORF">ACFY05_30425</name>
</gene>
<accession>A0ABW6VCU6</accession>
<dbReference type="GO" id="GO:0016829">
    <property type="term" value="F:lyase activity"/>
    <property type="evidence" value="ECO:0007669"/>
    <property type="project" value="UniProtKB-KW"/>
</dbReference>
<feature type="transmembrane region" description="Helical" evidence="11">
    <location>
        <begin position="202"/>
        <end position="221"/>
    </location>
</feature>
<feature type="transmembrane region" description="Helical" evidence="11">
    <location>
        <begin position="418"/>
        <end position="435"/>
    </location>
</feature>
<feature type="domain" description="Cytochrome c assembly protein" evidence="13">
    <location>
        <begin position="83"/>
        <end position="288"/>
    </location>
</feature>
<evidence type="ECO:0000256" key="9">
    <source>
        <dbReference type="ARBA" id="ARBA00037230"/>
    </source>
</evidence>
<evidence type="ECO:0000259" key="13">
    <source>
        <dbReference type="Pfam" id="PF01578"/>
    </source>
</evidence>
<dbReference type="InterPro" id="IPR003568">
    <property type="entry name" value="Cyt_c_biogenesis_CcmF"/>
</dbReference>
<feature type="transmembrane region" description="Helical" evidence="11">
    <location>
        <begin position="441"/>
        <end position="461"/>
    </location>
</feature>
<evidence type="ECO:0000256" key="10">
    <source>
        <dbReference type="SAM" id="MobiDB-lite"/>
    </source>
</evidence>
<feature type="transmembrane region" description="Helical" evidence="11">
    <location>
        <begin position="241"/>
        <end position="257"/>
    </location>
</feature>
<keyword evidence="7 11" id="KW-1133">Transmembrane helix</keyword>
<comment type="similarity">
    <text evidence="2">Belongs to the CcmF/CycK/Ccl1/NrfE/CcsA family.</text>
</comment>
<comment type="caution">
    <text evidence="15">The sequence shown here is derived from an EMBL/GenBank/DDBJ whole genome shotgun (WGS) entry which is preliminary data.</text>
</comment>
<feature type="transmembrane region" description="Helical" evidence="11">
    <location>
        <begin position="387"/>
        <end position="406"/>
    </location>
</feature>
<evidence type="ECO:0000256" key="11">
    <source>
        <dbReference type="SAM" id="Phobius"/>
    </source>
</evidence>